<comment type="caution">
    <text evidence="1">The sequence shown here is derived from an EMBL/GenBank/DDBJ whole genome shotgun (WGS) entry which is preliminary data.</text>
</comment>
<reference evidence="1 2" key="1">
    <citation type="submission" date="2023-07" db="EMBL/GenBank/DDBJ databases">
        <authorList>
            <person name="Peeters C."/>
        </authorList>
    </citation>
    <scope>NUCLEOTIDE SEQUENCE [LARGE SCALE GENOMIC DNA]</scope>
    <source>
        <strain evidence="1 2">LMG 18096</strain>
    </source>
</reference>
<sequence>MKFPPVLNLSKVGEYPAGAKAGGGFVWDAVLEYRVWCHPERGAPDEADGSDYYYAFSSYEDAEAFFRTSVGAEEPLALVLQREYIDEPEPGKYVHVREERITEWPVAFLCRPKRDALTIPAFLAEDAPANRLDIIRGLVPRSGRTE</sequence>
<evidence type="ECO:0000313" key="1">
    <source>
        <dbReference type="EMBL" id="CAJ0804289.1"/>
    </source>
</evidence>
<protein>
    <recommendedName>
        <fullName evidence="3">GCN5 family acetyltransferase</fullName>
    </recommendedName>
</protein>
<dbReference type="Proteomes" id="UP001189663">
    <property type="component" value="Unassembled WGS sequence"/>
</dbReference>
<gene>
    <name evidence="1" type="ORF">LMG18096_04427</name>
</gene>
<dbReference type="RefSeq" id="WP_316684679.1">
    <property type="nucleotide sequence ID" value="NZ_CATZAT010000014.1"/>
</dbReference>
<dbReference type="AlphaFoldDB" id="A0ABC8QI92"/>
<organism evidence="1 2">
    <name type="scientific">Ralstonia holmesii</name>
    <dbReference type="NCBI Taxonomy" id="3058602"/>
    <lineage>
        <taxon>Bacteria</taxon>
        <taxon>Pseudomonadati</taxon>
        <taxon>Pseudomonadota</taxon>
        <taxon>Betaproteobacteria</taxon>
        <taxon>Burkholderiales</taxon>
        <taxon>Burkholderiaceae</taxon>
        <taxon>Ralstonia</taxon>
    </lineage>
</organism>
<keyword evidence="2" id="KW-1185">Reference proteome</keyword>
<dbReference type="EMBL" id="CATZAT010000014">
    <property type="protein sequence ID" value="CAJ0804289.1"/>
    <property type="molecule type" value="Genomic_DNA"/>
</dbReference>
<accession>A0ABC8QI92</accession>
<evidence type="ECO:0008006" key="3">
    <source>
        <dbReference type="Google" id="ProtNLM"/>
    </source>
</evidence>
<proteinExistence type="predicted"/>
<name>A0ABC8QI92_9RALS</name>
<evidence type="ECO:0000313" key="2">
    <source>
        <dbReference type="Proteomes" id="UP001189663"/>
    </source>
</evidence>